<dbReference type="InterPro" id="IPR013149">
    <property type="entry name" value="ADH-like_C"/>
</dbReference>
<dbReference type="GO" id="GO:0043957">
    <property type="term" value="F:acryloyl-CoA reductase (NADPH) activity"/>
    <property type="evidence" value="ECO:0007669"/>
    <property type="project" value="TreeGrafter"/>
</dbReference>
<dbReference type="PANTHER" id="PTHR43677:SF1">
    <property type="entry name" value="ACRYLYL-COA REDUCTASE ACUI-RELATED"/>
    <property type="match status" value="1"/>
</dbReference>
<protein>
    <submittedName>
        <fullName evidence="2">Oxidoreductase</fullName>
    </submittedName>
</protein>
<dbReference type="SUPFAM" id="SSF50129">
    <property type="entry name" value="GroES-like"/>
    <property type="match status" value="1"/>
</dbReference>
<evidence type="ECO:0000259" key="1">
    <source>
        <dbReference type="SMART" id="SM00829"/>
    </source>
</evidence>
<dbReference type="InterPro" id="IPR051397">
    <property type="entry name" value="Zn-ADH-like_protein"/>
</dbReference>
<name>A0A5N0TDY1_9GAMM</name>
<dbReference type="PANTHER" id="PTHR43677">
    <property type="entry name" value="SHORT-CHAIN DEHYDROGENASE/REDUCTASE"/>
    <property type="match status" value="1"/>
</dbReference>
<dbReference type="Gene3D" id="3.40.50.720">
    <property type="entry name" value="NAD(P)-binding Rossmann-like Domain"/>
    <property type="match status" value="1"/>
</dbReference>
<evidence type="ECO:0000313" key="3">
    <source>
        <dbReference type="Proteomes" id="UP000325372"/>
    </source>
</evidence>
<dbReference type="SUPFAM" id="SSF51735">
    <property type="entry name" value="NAD(P)-binding Rossmann-fold domains"/>
    <property type="match status" value="1"/>
</dbReference>
<reference evidence="2 3" key="1">
    <citation type="submission" date="2019-09" db="EMBL/GenBank/DDBJ databases">
        <title>Wenzhouxiangella sp. Genome sequencing and assembly.</title>
        <authorList>
            <person name="Zhang R."/>
        </authorList>
    </citation>
    <scope>NUCLEOTIDE SEQUENCE [LARGE SCALE GENOMIC DNA]</scope>
    <source>
        <strain evidence="2 3">W260</strain>
    </source>
</reference>
<dbReference type="InterPro" id="IPR013154">
    <property type="entry name" value="ADH-like_N"/>
</dbReference>
<keyword evidence="3" id="KW-1185">Reference proteome</keyword>
<sequence length="345" mass="36860">MPSFPTTQHRSMSHPIPESFKAFRIHNDDDGYRAGIETVTLDDLSEGDVTIQGHWSSVNYKDALAGTGKGKIANVFPITGGIDVSGVVVASQNGRFAVGDEVLVTGCRQSQKRDGGYSEYLNVESDSLVALPDGLSLREAMAIGTAGFSAALGLYRMEANGQRPDMGPVVVTGATGGVGSFAVDIFTAAGYEVHAITGKVDEFDYLESLGAKQCISRHDLHWGQKPLETARWAGAFDNVGGDMLNGLTRVVGEYGNIVSCGLAGGFGLNTTVMPFILRGVSLLGVSSENCPQDLRATLWQRLASEWKPPHLDSICTREIAMDGLMDTFESMLTGRSFGRTVVKLN</sequence>
<evidence type="ECO:0000313" key="2">
    <source>
        <dbReference type="EMBL" id="KAA9133303.1"/>
    </source>
</evidence>
<dbReference type="InterPro" id="IPR036291">
    <property type="entry name" value="NAD(P)-bd_dom_sf"/>
</dbReference>
<accession>A0A5N0TDY1</accession>
<dbReference type="Proteomes" id="UP000325372">
    <property type="component" value="Unassembled WGS sequence"/>
</dbReference>
<dbReference type="AlphaFoldDB" id="A0A5N0TDY1"/>
<proteinExistence type="predicted"/>
<dbReference type="CDD" id="cd05280">
    <property type="entry name" value="MDR_yhdh_yhfp"/>
    <property type="match status" value="1"/>
</dbReference>
<dbReference type="InterPro" id="IPR011032">
    <property type="entry name" value="GroES-like_sf"/>
</dbReference>
<dbReference type="NCBIfam" id="TIGR02823">
    <property type="entry name" value="oxido_YhdH"/>
    <property type="match status" value="1"/>
</dbReference>
<comment type="caution">
    <text evidence="2">The sequence shown here is derived from an EMBL/GenBank/DDBJ whole genome shotgun (WGS) entry which is preliminary data.</text>
</comment>
<gene>
    <name evidence="2" type="ORF">F3N42_02825</name>
</gene>
<dbReference type="InterPro" id="IPR020843">
    <property type="entry name" value="ER"/>
</dbReference>
<organism evidence="2 3">
    <name type="scientific">Marinihelvus fidelis</name>
    <dbReference type="NCBI Taxonomy" id="2613842"/>
    <lineage>
        <taxon>Bacteria</taxon>
        <taxon>Pseudomonadati</taxon>
        <taxon>Pseudomonadota</taxon>
        <taxon>Gammaproteobacteria</taxon>
        <taxon>Chromatiales</taxon>
        <taxon>Wenzhouxiangellaceae</taxon>
        <taxon>Marinihelvus</taxon>
    </lineage>
</organism>
<dbReference type="Gene3D" id="3.90.180.10">
    <property type="entry name" value="Medium-chain alcohol dehydrogenases, catalytic domain"/>
    <property type="match status" value="1"/>
</dbReference>
<dbReference type="EMBL" id="VYXP01000002">
    <property type="protein sequence ID" value="KAA9133303.1"/>
    <property type="molecule type" value="Genomic_DNA"/>
</dbReference>
<dbReference type="SMART" id="SM00829">
    <property type="entry name" value="PKS_ER"/>
    <property type="match status" value="1"/>
</dbReference>
<feature type="domain" description="Enoyl reductase (ER)" evidence="1">
    <location>
        <begin position="34"/>
        <end position="342"/>
    </location>
</feature>
<dbReference type="Pfam" id="PF08240">
    <property type="entry name" value="ADH_N"/>
    <property type="match status" value="1"/>
</dbReference>
<dbReference type="Pfam" id="PF00107">
    <property type="entry name" value="ADH_zinc_N"/>
    <property type="match status" value="1"/>
</dbReference>
<dbReference type="InterPro" id="IPR014188">
    <property type="entry name" value="Acrylyl-CoA_reductase_AcuI"/>
</dbReference>